<sequence length="287" mass="32360">MEQAAAISLIERILCAAQAFVAHEKKGSFLERDATLRTNFTYLRAYCELAYYLRHLFLMYDAELKSAPDASKITSWPWADFLQRAHNNVDIEEIVIVTFNYDLFLEHTLDLLGISYEYEGITTTTPSSAKVRLYKPHGSINFVAPPLPAGSAMPPREIDYKLAEDFSIQRPLMVDNTSPQNHWLRYSIIPPAGDSARIKYTWVQALQASLQARLASFADTDRLVICGLSYWHVDRAEIDGMLAKLDLNVDAISINPRPSEALDGVLSSLFVNYSCFPTSSSLRKVKI</sequence>
<accession>A0ABS8XIQ3</accession>
<dbReference type="Proteomes" id="UP001201463">
    <property type="component" value="Unassembled WGS sequence"/>
</dbReference>
<dbReference type="EMBL" id="JAJTWT010000009">
    <property type="protein sequence ID" value="MCE4539437.1"/>
    <property type="molecule type" value="Genomic_DNA"/>
</dbReference>
<keyword evidence="2" id="KW-1185">Reference proteome</keyword>
<protein>
    <submittedName>
        <fullName evidence="1">SIR2 family protein</fullName>
    </submittedName>
</protein>
<proteinExistence type="predicted"/>
<reference evidence="1 2" key="1">
    <citation type="submission" date="2021-12" db="EMBL/GenBank/DDBJ databases">
        <title>Genome seq of p7.</title>
        <authorList>
            <person name="Seo T."/>
        </authorList>
    </citation>
    <scope>NUCLEOTIDE SEQUENCE [LARGE SCALE GENOMIC DNA]</scope>
    <source>
        <strain evidence="1 2">P7</strain>
    </source>
</reference>
<evidence type="ECO:0000313" key="1">
    <source>
        <dbReference type="EMBL" id="MCE4539437.1"/>
    </source>
</evidence>
<name>A0ABS8XIQ3_9BURK</name>
<dbReference type="Pfam" id="PF13289">
    <property type="entry name" value="SIR2_2"/>
    <property type="match status" value="1"/>
</dbReference>
<evidence type="ECO:0000313" key="2">
    <source>
        <dbReference type="Proteomes" id="UP001201463"/>
    </source>
</evidence>
<comment type="caution">
    <text evidence="1">The sequence shown here is derived from an EMBL/GenBank/DDBJ whole genome shotgun (WGS) entry which is preliminary data.</text>
</comment>
<organism evidence="1 2">
    <name type="scientific">Pelomonas caseinilytica</name>
    <dbReference type="NCBI Taxonomy" id="2906763"/>
    <lineage>
        <taxon>Bacteria</taxon>
        <taxon>Pseudomonadati</taxon>
        <taxon>Pseudomonadota</taxon>
        <taxon>Betaproteobacteria</taxon>
        <taxon>Burkholderiales</taxon>
        <taxon>Sphaerotilaceae</taxon>
        <taxon>Roseateles</taxon>
    </lineage>
</organism>
<gene>
    <name evidence="1" type="ORF">LXT12_19490</name>
</gene>
<dbReference type="RefSeq" id="WP_233393960.1">
    <property type="nucleotide sequence ID" value="NZ_JAJTWT010000009.1"/>
</dbReference>